<keyword evidence="3" id="KW-1185">Reference proteome</keyword>
<proteinExistence type="predicted"/>
<feature type="transmembrane region" description="Helical" evidence="1">
    <location>
        <begin position="170"/>
        <end position="191"/>
    </location>
</feature>
<evidence type="ECO:0000313" key="2">
    <source>
        <dbReference type="EMBL" id="USQ75601.1"/>
    </source>
</evidence>
<feature type="transmembrane region" description="Helical" evidence="1">
    <location>
        <begin position="143"/>
        <end position="163"/>
    </location>
</feature>
<protein>
    <submittedName>
        <fullName evidence="2">Uncharacterized protein</fullName>
    </submittedName>
</protein>
<dbReference type="EMBL" id="CP099490">
    <property type="protein sequence ID" value="USQ75601.1"/>
    <property type="molecule type" value="Genomic_DNA"/>
</dbReference>
<keyword evidence="1" id="KW-0472">Membrane</keyword>
<keyword evidence="1" id="KW-1133">Transmembrane helix</keyword>
<feature type="transmembrane region" description="Helical" evidence="1">
    <location>
        <begin position="76"/>
        <end position="94"/>
    </location>
</feature>
<organism evidence="2 3">
    <name type="scientific">Ornithinimicrobium cryptoxanthini</name>
    <dbReference type="NCBI Taxonomy" id="2934161"/>
    <lineage>
        <taxon>Bacteria</taxon>
        <taxon>Bacillati</taxon>
        <taxon>Actinomycetota</taxon>
        <taxon>Actinomycetes</taxon>
        <taxon>Micrococcales</taxon>
        <taxon>Ornithinimicrobiaceae</taxon>
        <taxon>Ornithinimicrobium</taxon>
    </lineage>
</organism>
<dbReference type="RefSeq" id="WP_252620027.1">
    <property type="nucleotide sequence ID" value="NZ_CP099490.1"/>
</dbReference>
<gene>
    <name evidence="2" type="ORF">NF557_13415</name>
</gene>
<feature type="transmembrane region" description="Helical" evidence="1">
    <location>
        <begin position="106"/>
        <end position="131"/>
    </location>
</feature>
<sequence>MNVESKTPTPHVDQGWRDRFIAEQRLAERTGAQIGDALATVDAHCGESGESAEEAFGDPAAYSRSLVGDTGEPTRLAARTVAGIACGLLALLLVPRAVDAWIEGAAFTVTAGDLVAAVIVATLAAAVFWWPTPVLRWFVRHPATSSAAAFALLIVLIIPQALLRDPVLELGWVGPFVAGLVLLALSVVLPWRDLSEDDPVRDPRAGGTDSPTALGWFTAFLFPILALIMIGMDAVFRTMV</sequence>
<keyword evidence="1" id="KW-0812">Transmembrane</keyword>
<dbReference type="Proteomes" id="UP001056535">
    <property type="component" value="Chromosome"/>
</dbReference>
<feature type="transmembrane region" description="Helical" evidence="1">
    <location>
        <begin position="213"/>
        <end position="236"/>
    </location>
</feature>
<name>A0ABY4YFQ8_9MICO</name>
<accession>A0ABY4YFQ8</accession>
<evidence type="ECO:0000256" key="1">
    <source>
        <dbReference type="SAM" id="Phobius"/>
    </source>
</evidence>
<reference evidence="2" key="1">
    <citation type="submission" date="2022-06" db="EMBL/GenBank/DDBJ databases">
        <title>Ornithinimicrobium JY.X270.</title>
        <authorList>
            <person name="Huang Y."/>
        </authorList>
    </citation>
    <scope>NUCLEOTIDE SEQUENCE</scope>
    <source>
        <strain evidence="2">JY.X270</strain>
    </source>
</reference>
<evidence type="ECO:0000313" key="3">
    <source>
        <dbReference type="Proteomes" id="UP001056535"/>
    </source>
</evidence>